<evidence type="ECO:0000313" key="2">
    <source>
        <dbReference type="EMBL" id="CAH0746921.1"/>
    </source>
</evidence>
<feature type="domain" description="Chitin-binding type-2" evidence="1">
    <location>
        <begin position="71"/>
        <end position="95"/>
    </location>
</feature>
<dbReference type="PANTHER" id="PTHR22933:SF47">
    <property type="entry name" value="CPAP1-I"/>
    <property type="match status" value="1"/>
</dbReference>
<proteinExistence type="predicted"/>
<dbReference type="InterPro" id="IPR036508">
    <property type="entry name" value="Chitin-bd_dom_sf"/>
</dbReference>
<dbReference type="InterPro" id="IPR052976">
    <property type="entry name" value="Scoloptoxin-like"/>
</dbReference>
<dbReference type="SUPFAM" id="SSF57625">
    <property type="entry name" value="Invertebrate chitin-binding proteins"/>
    <property type="match status" value="1"/>
</dbReference>
<dbReference type="GO" id="GO:0005576">
    <property type="term" value="C:extracellular region"/>
    <property type="evidence" value="ECO:0007669"/>
    <property type="project" value="InterPro"/>
</dbReference>
<comment type="caution">
    <text evidence="2">The sequence shown here is derived from an EMBL/GenBank/DDBJ whole genome shotgun (WGS) entry which is preliminary data.</text>
</comment>
<protein>
    <recommendedName>
        <fullName evidence="1">Chitin-binding type-2 domain-containing protein</fullName>
    </recommendedName>
</protein>
<dbReference type="Pfam" id="PF01607">
    <property type="entry name" value="CBM_14"/>
    <property type="match status" value="1"/>
</dbReference>
<dbReference type="Gene3D" id="2.170.140.10">
    <property type="entry name" value="Chitin binding domain"/>
    <property type="match status" value="1"/>
</dbReference>
<accession>A0AAI8UV47</accession>
<sequence>MILTEHTTYCPGDLFTYGAGYIIGGTCGNDPPALLAVEFQARRCRSRLHQSWVIRPTDIKLFRLRWLQDFRFLCPNNTAFDQENQICDDWYNIDCEAATLFYSDNFDLFRIVLYLLNFDLIWHPDPKTNINSCKAGNAANASRLIGGTRRYETLISVTVLTTERPDKRTGGHG</sequence>
<dbReference type="EMBL" id="CAKKNF020000007">
    <property type="protein sequence ID" value="CAH0746921.1"/>
    <property type="molecule type" value="Genomic_DNA"/>
</dbReference>
<dbReference type="Proteomes" id="UP001152759">
    <property type="component" value="Unassembled WGS sequence"/>
</dbReference>
<name>A0AAI8UV47_BEMTA</name>
<dbReference type="InterPro" id="IPR002557">
    <property type="entry name" value="Chitin-bd_dom"/>
</dbReference>
<dbReference type="PANTHER" id="PTHR22933">
    <property type="entry name" value="FI18007P1-RELATED"/>
    <property type="match status" value="1"/>
</dbReference>
<organism evidence="2 3">
    <name type="scientific">Bemisia tabaci</name>
    <name type="common">Sweetpotato whitefly</name>
    <name type="synonym">Aleurodes tabaci</name>
    <dbReference type="NCBI Taxonomy" id="7038"/>
    <lineage>
        <taxon>Eukaryota</taxon>
        <taxon>Metazoa</taxon>
        <taxon>Ecdysozoa</taxon>
        <taxon>Arthropoda</taxon>
        <taxon>Hexapoda</taxon>
        <taxon>Insecta</taxon>
        <taxon>Pterygota</taxon>
        <taxon>Neoptera</taxon>
        <taxon>Paraneoptera</taxon>
        <taxon>Hemiptera</taxon>
        <taxon>Sternorrhyncha</taxon>
        <taxon>Aleyrodoidea</taxon>
        <taxon>Aleyrodidae</taxon>
        <taxon>Aleyrodinae</taxon>
        <taxon>Bemisia</taxon>
    </lineage>
</organism>
<evidence type="ECO:0000259" key="1">
    <source>
        <dbReference type="Pfam" id="PF01607"/>
    </source>
</evidence>
<gene>
    <name evidence="2" type="ORF">BEMITA_LOCUS74</name>
</gene>
<keyword evidence="3" id="KW-1185">Reference proteome</keyword>
<dbReference type="GO" id="GO:0008061">
    <property type="term" value="F:chitin binding"/>
    <property type="evidence" value="ECO:0007669"/>
    <property type="project" value="InterPro"/>
</dbReference>
<evidence type="ECO:0000313" key="3">
    <source>
        <dbReference type="Proteomes" id="UP001152759"/>
    </source>
</evidence>
<reference evidence="2" key="1">
    <citation type="submission" date="2021-12" db="EMBL/GenBank/DDBJ databases">
        <authorList>
            <person name="King R."/>
        </authorList>
    </citation>
    <scope>NUCLEOTIDE SEQUENCE</scope>
</reference>
<dbReference type="AlphaFoldDB" id="A0AAI8UV47"/>